<dbReference type="GO" id="GO:0016787">
    <property type="term" value="F:hydrolase activity"/>
    <property type="evidence" value="ECO:0007669"/>
    <property type="project" value="UniProtKB-KW"/>
</dbReference>
<evidence type="ECO:0000313" key="9">
    <source>
        <dbReference type="Proteomes" id="UP001461341"/>
    </source>
</evidence>
<evidence type="ECO:0000313" key="8">
    <source>
        <dbReference type="EMBL" id="WZL76431.1"/>
    </source>
</evidence>
<dbReference type="InterPro" id="IPR035396">
    <property type="entry name" value="Bac_rhamnosid6H"/>
</dbReference>
<evidence type="ECO:0000256" key="2">
    <source>
        <dbReference type="ARBA" id="ARBA00012652"/>
    </source>
</evidence>
<dbReference type="Pfam" id="PF17389">
    <property type="entry name" value="Bac_rhamnosid6H"/>
    <property type="match status" value="1"/>
</dbReference>
<dbReference type="Gene3D" id="2.60.420.10">
    <property type="entry name" value="Maltose phosphorylase, domain 3"/>
    <property type="match status" value="1"/>
</dbReference>
<dbReference type="Pfam" id="PF25788">
    <property type="entry name" value="Ig_Rha78A_N"/>
    <property type="match status" value="1"/>
</dbReference>
<dbReference type="InterPro" id="IPR008902">
    <property type="entry name" value="Rhamnosid_concanavalin"/>
</dbReference>
<dbReference type="InterPro" id="IPR013737">
    <property type="entry name" value="Bac_rhamnosid_N"/>
</dbReference>
<keyword evidence="9" id="KW-1185">Reference proteome</keyword>
<dbReference type="Gene3D" id="2.60.40.10">
    <property type="entry name" value="Immunoglobulins"/>
    <property type="match status" value="1"/>
</dbReference>
<dbReference type="EMBL" id="CP121689">
    <property type="protein sequence ID" value="WZL76431.1"/>
    <property type="molecule type" value="Genomic_DNA"/>
</dbReference>
<dbReference type="Pfam" id="PF08531">
    <property type="entry name" value="Bac_rhamnosid_N"/>
    <property type="match status" value="1"/>
</dbReference>
<reference evidence="8 9" key="1">
    <citation type="submission" date="2023-03" db="EMBL/GenBank/DDBJ databases">
        <title>Novel Species.</title>
        <authorList>
            <person name="Ma S."/>
        </authorList>
    </citation>
    <scope>NUCLEOTIDE SEQUENCE [LARGE SCALE GENOMIC DNA]</scope>
    <source>
        <strain evidence="8 9">B11</strain>
    </source>
</reference>
<feature type="domain" description="Alpha-L-rhamnosidase C-terminal" evidence="7">
    <location>
        <begin position="799"/>
        <end position="866"/>
    </location>
</feature>
<organism evidence="8 9">
    <name type="scientific">Thermatribacter velox</name>
    <dbReference type="NCBI Taxonomy" id="3039681"/>
    <lineage>
        <taxon>Bacteria</taxon>
        <taxon>Pseudomonadati</taxon>
        <taxon>Atribacterota</taxon>
        <taxon>Atribacteria</taxon>
        <taxon>Atribacterales</taxon>
        <taxon>Thermatribacteraceae</taxon>
        <taxon>Thermatribacter</taxon>
    </lineage>
</organism>
<dbReference type="InterPro" id="IPR012341">
    <property type="entry name" value="6hp_glycosidase-like_sf"/>
</dbReference>
<feature type="domain" description="Alpha-L-rhamnosidase concanavalin-like" evidence="4">
    <location>
        <begin position="333"/>
        <end position="430"/>
    </location>
</feature>
<feature type="domain" description="Alpha-L-rhamnosidase six-hairpin glycosidase" evidence="6">
    <location>
        <begin position="437"/>
        <end position="796"/>
    </location>
</feature>
<sequence>MQESFKVARVFCEWMENPMGIDVPRPRFSWVSTHYRRGRRQSAYQVIVASEVDLLNEEKADFWNSGRVISENSFCIYAGRNLQSEKEYYWRVKVWDDLGFCSQWSSIGSFEMGLLNPGDWVARWIVSPDREEIAPLFRKVFHIEKSVRRGRIYVAGLGYCEVWLNGKRVGDRVLDPGWTDYEKIILYTVYDVTSFLQKGENVVGVILGHGRFSPSEKVVKKSPNPLKKYSEVPTLILQLHIEFNDGSKMIVLSDGSWKASRSPILFNDIYDGEVYDARLEEEGWSEPGFDDTKWYFAEENDMPPRGKLLSGMLCPPIKRNGAIQPERMLSPCPGVFVFDFGQNFSGWIRLRVCGPRGKEIRIRYSELLDSKGGINTLPNRGALATDVYILKGEGLEIFEPRFTYHGFRFVEITGFPGVPRLEDVEGIVVHSAVEPRSHFITSHPLVSRIHSNILWSQKSNLMSIPTDCPQREERMGWLGDAHLVAEEACFNFQMINFYRKWFQDMRVAQNEDGSLPDVVPPYWSLYPADPVWGTACVIIPWIVYLYFGDKRVLEENYPMMRKWVDFLCAFYREGVFEFGKYGDWCPPWHVGSIETPPELVSHWYFYQALLLLSRVATILGDGESAKQYVKRAKKVGEDFNHAFLKEDGYGIEQKEWWERISGPLGVLDSEKKKRLKRNFGVWSQTANVLALAGGLAPPRVQRKIVQRLVEDITVTHGGHLNTGIVGTKYILDVLTEFGHLETAFQLLVQDSYPSWGYMIKEGATTLWERWEKLTGEGMNSQNHVMFGSIDAWLYKYLLGIQPDPENPGFKHCVIKPHLPRDIDFVSGFVATPFGELEVSWQKVADGLLHIWIGLPFNTTATVYFPKLFPSDYMEIFENDKKIWTKRDSCVNSEEMVFLEEEERYIVFQIGSGSYFFKVYRVKE</sequence>
<dbReference type="EC" id="3.2.1.40" evidence="2"/>
<dbReference type="SUPFAM" id="SSF49785">
    <property type="entry name" value="Galactose-binding domain-like"/>
    <property type="match status" value="1"/>
</dbReference>
<dbReference type="Pfam" id="PF17390">
    <property type="entry name" value="Bac_rhamnosid_C"/>
    <property type="match status" value="1"/>
</dbReference>
<dbReference type="InterPro" id="IPR008979">
    <property type="entry name" value="Galactose-bd-like_sf"/>
</dbReference>
<evidence type="ECO:0000256" key="3">
    <source>
        <dbReference type="ARBA" id="ARBA00022801"/>
    </source>
</evidence>
<dbReference type="RefSeq" id="WP_369018593.1">
    <property type="nucleotide sequence ID" value="NZ_CP121689.1"/>
</dbReference>
<protein>
    <recommendedName>
        <fullName evidence="2">alpha-L-rhamnosidase</fullName>
        <ecNumber evidence="2">3.2.1.40</ecNumber>
    </recommendedName>
</protein>
<dbReference type="Proteomes" id="UP001461341">
    <property type="component" value="Chromosome"/>
</dbReference>
<evidence type="ECO:0000259" key="6">
    <source>
        <dbReference type="Pfam" id="PF17389"/>
    </source>
</evidence>
<gene>
    <name evidence="8" type="ORF">QBE54_01475</name>
</gene>
<evidence type="ECO:0000259" key="7">
    <source>
        <dbReference type="Pfam" id="PF17390"/>
    </source>
</evidence>
<evidence type="ECO:0000259" key="5">
    <source>
        <dbReference type="Pfam" id="PF08531"/>
    </source>
</evidence>
<dbReference type="PANTHER" id="PTHR33307:SF6">
    <property type="entry name" value="ALPHA-RHAMNOSIDASE (EUROFUNG)-RELATED"/>
    <property type="match status" value="1"/>
</dbReference>
<dbReference type="InterPro" id="IPR035398">
    <property type="entry name" value="Bac_rhamnosid_C"/>
</dbReference>
<name>A0ABZ2YE44_9BACT</name>
<evidence type="ECO:0000259" key="4">
    <source>
        <dbReference type="Pfam" id="PF05592"/>
    </source>
</evidence>
<proteinExistence type="predicted"/>
<dbReference type="Gene3D" id="2.60.120.260">
    <property type="entry name" value="Galactose-binding domain-like"/>
    <property type="match status" value="2"/>
</dbReference>
<comment type="catalytic activity">
    <reaction evidence="1">
        <text>Hydrolysis of terminal non-reducing alpha-L-rhamnose residues in alpha-L-rhamnosides.</text>
        <dbReference type="EC" id="3.2.1.40"/>
    </reaction>
</comment>
<evidence type="ECO:0000256" key="1">
    <source>
        <dbReference type="ARBA" id="ARBA00001445"/>
    </source>
</evidence>
<dbReference type="Pfam" id="PF05592">
    <property type="entry name" value="Bac_rhamnosid"/>
    <property type="match status" value="1"/>
</dbReference>
<accession>A0ABZ2YE44</accession>
<dbReference type="PANTHER" id="PTHR33307">
    <property type="entry name" value="ALPHA-RHAMNOSIDASE (EUROFUNG)"/>
    <property type="match status" value="1"/>
</dbReference>
<keyword evidence="3 8" id="KW-0378">Hydrolase</keyword>
<dbReference type="PIRSF" id="PIRSF010631">
    <property type="entry name" value="A-rhamnsds"/>
    <property type="match status" value="1"/>
</dbReference>
<dbReference type="Gene3D" id="1.50.10.10">
    <property type="match status" value="1"/>
</dbReference>
<dbReference type="InterPro" id="IPR013783">
    <property type="entry name" value="Ig-like_fold"/>
</dbReference>
<dbReference type="SUPFAM" id="SSF48208">
    <property type="entry name" value="Six-hairpin glycosidases"/>
    <property type="match status" value="1"/>
</dbReference>
<dbReference type="InterPro" id="IPR016007">
    <property type="entry name" value="Alpha_rhamnosid"/>
</dbReference>
<feature type="domain" description="Bacterial alpha-L-rhamnosidase N-terminal" evidence="5">
    <location>
        <begin position="145"/>
        <end position="319"/>
    </location>
</feature>
<dbReference type="InterPro" id="IPR008928">
    <property type="entry name" value="6-hairpin_glycosidase_sf"/>
</dbReference>